<dbReference type="SUPFAM" id="SSF47413">
    <property type="entry name" value="lambda repressor-like DNA-binding domains"/>
    <property type="match status" value="1"/>
</dbReference>
<accession>A0ABY8W8S6</accession>
<keyword evidence="3" id="KW-1185">Reference proteome</keyword>
<dbReference type="InterPro" id="IPR001387">
    <property type="entry name" value="Cro/C1-type_HTH"/>
</dbReference>
<dbReference type="Gene3D" id="1.10.260.40">
    <property type="entry name" value="lambda repressor-like DNA-binding domains"/>
    <property type="match status" value="1"/>
</dbReference>
<dbReference type="EMBL" id="CP126980">
    <property type="protein sequence ID" value="WIM94264.1"/>
    <property type="molecule type" value="Genomic_DNA"/>
</dbReference>
<evidence type="ECO:0000313" key="2">
    <source>
        <dbReference type="EMBL" id="WIM94264.1"/>
    </source>
</evidence>
<protein>
    <submittedName>
        <fullName evidence="2">Helix-turn-helix transcriptional regulator</fullName>
    </submittedName>
</protein>
<dbReference type="SMART" id="SM00530">
    <property type="entry name" value="HTH_XRE"/>
    <property type="match status" value="1"/>
</dbReference>
<sequence>MSELGRILKEARTSAGLSLAGMAKRTGYSRSHIGNVENGTRQATPDVIRAYEKALGEDLDRRSLLLGTLGILAAGPADQTATAIAHEITNGRSNLLMELQTSHATDKGVAALVGQDTAALASLSKWSSRGKPVLRVNAAGILAKVPSPAIGSEAVAVLRSDGDVRDLYLTAVLSRVLGVPWDAAANLATSGGLSDVQVSRLAAELSNNYDAGARWCATVALYRDREADMGAVNASLFAALRTEASSENIRAIGAALAGISPLNI</sequence>
<dbReference type="CDD" id="cd00093">
    <property type="entry name" value="HTH_XRE"/>
    <property type="match status" value="1"/>
</dbReference>
<organism evidence="2 3">
    <name type="scientific">Actinoplanes oblitus</name>
    <dbReference type="NCBI Taxonomy" id="3040509"/>
    <lineage>
        <taxon>Bacteria</taxon>
        <taxon>Bacillati</taxon>
        <taxon>Actinomycetota</taxon>
        <taxon>Actinomycetes</taxon>
        <taxon>Micromonosporales</taxon>
        <taxon>Micromonosporaceae</taxon>
        <taxon>Actinoplanes</taxon>
    </lineage>
</organism>
<dbReference type="PROSITE" id="PS50943">
    <property type="entry name" value="HTH_CROC1"/>
    <property type="match status" value="1"/>
</dbReference>
<dbReference type="Proteomes" id="UP001240150">
    <property type="component" value="Chromosome"/>
</dbReference>
<evidence type="ECO:0000259" key="1">
    <source>
        <dbReference type="PROSITE" id="PS50943"/>
    </source>
</evidence>
<reference evidence="2 3" key="1">
    <citation type="submission" date="2023-06" db="EMBL/GenBank/DDBJ databases">
        <authorList>
            <person name="Yushchuk O."/>
            <person name="Binda E."/>
            <person name="Ruckert-Reed C."/>
            <person name="Fedorenko V."/>
            <person name="Kalinowski J."/>
            <person name="Marinelli F."/>
        </authorList>
    </citation>
    <scope>NUCLEOTIDE SEQUENCE [LARGE SCALE GENOMIC DNA]</scope>
    <source>
        <strain evidence="2 3">NRRL 3884</strain>
    </source>
</reference>
<gene>
    <name evidence="2" type="ORF">ACTOB_006279</name>
</gene>
<dbReference type="Pfam" id="PF13560">
    <property type="entry name" value="HTH_31"/>
    <property type="match status" value="1"/>
</dbReference>
<dbReference type="RefSeq" id="WP_284915467.1">
    <property type="nucleotide sequence ID" value="NZ_CP126980.1"/>
</dbReference>
<proteinExistence type="predicted"/>
<name>A0ABY8W8S6_9ACTN</name>
<evidence type="ECO:0000313" key="3">
    <source>
        <dbReference type="Proteomes" id="UP001240150"/>
    </source>
</evidence>
<dbReference type="InterPro" id="IPR010982">
    <property type="entry name" value="Lambda_DNA-bd_dom_sf"/>
</dbReference>
<feature type="domain" description="HTH cro/C1-type" evidence="1">
    <location>
        <begin position="8"/>
        <end position="62"/>
    </location>
</feature>